<reference evidence="1" key="1">
    <citation type="submission" date="2001-10" db="EMBL/GenBank/DDBJ databases">
        <title>Oryza sativa nipponbare(GA3) genomic DNA, chromosome 7, PAC clone:P0011H09.</title>
        <authorList>
            <person name="Sasaki T."/>
            <person name="Matsumoto T."/>
            <person name="Yamamoto K."/>
        </authorList>
    </citation>
    <scope>NUCLEOTIDE SEQUENCE</scope>
</reference>
<sequence>MGGSAGLLESWEFPTSGWQGLLSVFGGFGFSAQDIHILGWPEYPSRANRLRHVRSVHLLRAGGCTSEVHARLLLAWRAIPGFLTSVSDKRYSVRLAYQTFFYGQHTFACDDLIWHANGLAKCKSFLWSLRRGTTSSLATCSLSKSGSVCCRFLIGLPSLLLMATSSRTGGHLLGHAYLSISMPASTPESSWYLGNCGRSETPRFSTLLSSVSVVLESILTEGHLWSLAGVASFGVFLGG</sequence>
<proteinExistence type="predicted"/>
<reference evidence="3" key="4">
    <citation type="journal article" date="2008" name="Nucleic Acids Res.">
        <title>The rice annotation project database (RAP-DB): 2008 update.</title>
        <authorList>
            <consortium name="The rice annotation project (RAP)"/>
        </authorList>
    </citation>
    <scope>GENOME REANNOTATION</scope>
    <source>
        <strain evidence="3">cv. Nipponbare</strain>
    </source>
</reference>
<dbReference type="AlphaFoldDB" id="Q8GSK2"/>
<gene>
    <name evidence="1" type="primary">P0011H09.120</name>
    <name evidence="2" type="synonym">P0506F02.134</name>
</gene>
<accession>Q8GSK2</accession>
<evidence type="ECO:0000313" key="3">
    <source>
        <dbReference type="Proteomes" id="UP000000763"/>
    </source>
</evidence>
<dbReference type="Proteomes" id="UP000000763">
    <property type="component" value="Chromosome 7"/>
</dbReference>
<dbReference type="EMBL" id="AP004306">
    <property type="protein sequence ID" value="BAC22356.1"/>
    <property type="molecule type" value="Genomic_DNA"/>
</dbReference>
<evidence type="ECO:0000313" key="1">
    <source>
        <dbReference type="EMBL" id="BAC20675.1"/>
    </source>
</evidence>
<evidence type="ECO:0000313" key="2">
    <source>
        <dbReference type="EMBL" id="BAC22356.1"/>
    </source>
</evidence>
<dbReference type="EMBL" id="AP004260">
    <property type="protein sequence ID" value="BAC20675.1"/>
    <property type="molecule type" value="Genomic_DNA"/>
</dbReference>
<name>Q8GSK2_ORYSJ</name>
<reference evidence="3" key="3">
    <citation type="journal article" date="2005" name="Nature">
        <title>The map-based sequence of the rice genome.</title>
        <authorList>
            <consortium name="International rice genome sequencing project (IRGSP)"/>
            <person name="Matsumoto T."/>
            <person name="Wu J."/>
            <person name="Kanamori H."/>
            <person name="Katayose Y."/>
            <person name="Fujisawa M."/>
            <person name="Namiki N."/>
            <person name="Mizuno H."/>
            <person name="Yamamoto K."/>
            <person name="Antonio B.A."/>
            <person name="Baba T."/>
            <person name="Sakata K."/>
            <person name="Nagamura Y."/>
            <person name="Aoki H."/>
            <person name="Arikawa K."/>
            <person name="Arita K."/>
            <person name="Bito T."/>
            <person name="Chiden Y."/>
            <person name="Fujitsuka N."/>
            <person name="Fukunaka R."/>
            <person name="Hamada M."/>
            <person name="Harada C."/>
            <person name="Hayashi A."/>
            <person name="Hijishita S."/>
            <person name="Honda M."/>
            <person name="Hosokawa S."/>
            <person name="Ichikawa Y."/>
            <person name="Idonuma A."/>
            <person name="Iijima M."/>
            <person name="Ikeda M."/>
            <person name="Ikeno M."/>
            <person name="Ito K."/>
            <person name="Ito S."/>
            <person name="Ito T."/>
            <person name="Ito Y."/>
            <person name="Ito Y."/>
            <person name="Iwabuchi A."/>
            <person name="Kamiya K."/>
            <person name="Karasawa W."/>
            <person name="Kurita K."/>
            <person name="Katagiri S."/>
            <person name="Kikuta A."/>
            <person name="Kobayashi H."/>
            <person name="Kobayashi N."/>
            <person name="Machita K."/>
            <person name="Maehara T."/>
            <person name="Masukawa M."/>
            <person name="Mizubayashi T."/>
            <person name="Mukai Y."/>
            <person name="Nagasaki H."/>
            <person name="Nagata Y."/>
            <person name="Naito S."/>
            <person name="Nakashima M."/>
            <person name="Nakama Y."/>
            <person name="Nakamichi Y."/>
            <person name="Nakamura M."/>
            <person name="Meguro A."/>
            <person name="Negishi M."/>
            <person name="Ohta I."/>
            <person name="Ohta T."/>
            <person name="Okamoto M."/>
            <person name="Ono N."/>
            <person name="Saji S."/>
            <person name="Sakaguchi M."/>
            <person name="Sakai K."/>
            <person name="Shibata M."/>
            <person name="Shimokawa T."/>
            <person name="Song J."/>
            <person name="Takazaki Y."/>
            <person name="Terasawa K."/>
            <person name="Tsugane M."/>
            <person name="Tsuji K."/>
            <person name="Ueda S."/>
            <person name="Waki K."/>
            <person name="Yamagata H."/>
            <person name="Yamamoto M."/>
            <person name="Yamamoto S."/>
            <person name="Yamane H."/>
            <person name="Yoshiki S."/>
            <person name="Yoshihara R."/>
            <person name="Yukawa K."/>
            <person name="Zhong H."/>
            <person name="Yano M."/>
            <person name="Yuan Q."/>
            <person name="Ouyang S."/>
            <person name="Liu J."/>
            <person name="Jones K.M."/>
            <person name="Gansberger K."/>
            <person name="Moffat K."/>
            <person name="Hill J."/>
            <person name="Bera J."/>
            <person name="Fadrosh D."/>
            <person name="Jin S."/>
            <person name="Johri S."/>
            <person name="Kim M."/>
            <person name="Overton L."/>
            <person name="Reardon M."/>
            <person name="Tsitrin T."/>
            <person name="Vuong H."/>
            <person name="Weaver B."/>
            <person name="Ciecko A."/>
            <person name="Tallon L."/>
            <person name="Jackson J."/>
            <person name="Pai G."/>
            <person name="Aken S.V."/>
            <person name="Utterback T."/>
            <person name="Reidmuller S."/>
            <person name="Feldblyum T."/>
            <person name="Hsiao J."/>
            <person name="Zismann V."/>
            <person name="Iobst S."/>
            <person name="de Vazeille A.R."/>
            <person name="Buell C.R."/>
            <person name="Ying K."/>
            <person name="Li Y."/>
            <person name="Lu T."/>
            <person name="Huang Y."/>
            <person name="Zhao Q."/>
            <person name="Feng Q."/>
            <person name="Zhang L."/>
            <person name="Zhu J."/>
            <person name="Weng Q."/>
            <person name="Mu J."/>
            <person name="Lu Y."/>
            <person name="Fan D."/>
            <person name="Liu Y."/>
            <person name="Guan J."/>
            <person name="Zhang Y."/>
            <person name="Yu S."/>
            <person name="Liu X."/>
            <person name="Zhang Y."/>
            <person name="Hong G."/>
            <person name="Han B."/>
            <person name="Choisne N."/>
            <person name="Demange N."/>
            <person name="Orjeda G."/>
            <person name="Samain S."/>
            <person name="Cattolico L."/>
            <person name="Pelletier E."/>
            <person name="Couloux A."/>
            <person name="Segurens B."/>
            <person name="Wincker P."/>
            <person name="D'Hont A."/>
            <person name="Scarpelli C."/>
            <person name="Weissenbach J."/>
            <person name="Salanoubat M."/>
            <person name="Quetier F."/>
            <person name="Yu Y."/>
            <person name="Kim H.R."/>
            <person name="Rambo T."/>
            <person name="Currie J."/>
            <person name="Collura K."/>
            <person name="Luo M."/>
            <person name="Yang T."/>
            <person name="Ammiraju J.S.S."/>
            <person name="Engler F."/>
            <person name="Soderlund C."/>
            <person name="Wing R.A."/>
            <person name="Palmer L.E."/>
            <person name="de la Bastide M."/>
            <person name="Spiegel L."/>
            <person name="Nascimento L."/>
            <person name="Zutavern T."/>
            <person name="O'Shaughnessy A."/>
            <person name="Dike S."/>
            <person name="Dedhia N."/>
            <person name="Preston R."/>
            <person name="Balija V."/>
            <person name="McCombie W.R."/>
            <person name="Chow T."/>
            <person name="Chen H."/>
            <person name="Chung M."/>
            <person name="Chen C."/>
            <person name="Shaw J."/>
            <person name="Wu H."/>
            <person name="Hsiao K."/>
            <person name="Chao Y."/>
            <person name="Chu M."/>
            <person name="Cheng C."/>
            <person name="Hour A."/>
            <person name="Lee P."/>
            <person name="Lin S."/>
            <person name="Lin Y."/>
            <person name="Liou J."/>
            <person name="Liu S."/>
            <person name="Hsing Y."/>
            <person name="Raghuvanshi S."/>
            <person name="Mohanty A."/>
            <person name="Bharti A.K."/>
            <person name="Gaur A."/>
            <person name="Gupta V."/>
            <person name="Kumar D."/>
            <person name="Ravi V."/>
            <person name="Vij S."/>
            <person name="Kapur A."/>
            <person name="Khurana P."/>
            <person name="Khurana P."/>
            <person name="Khurana J.P."/>
            <person name="Tyagi A.K."/>
            <person name="Gaikwad K."/>
            <person name="Singh A."/>
            <person name="Dalal V."/>
            <person name="Srivastava S."/>
            <person name="Dixit A."/>
            <person name="Pal A.K."/>
            <person name="Ghazi I.A."/>
            <person name="Yadav M."/>
            <person name="Pandit A."/>
            <person name="Bhargava A."/>
            <person name="Sureshbabu K."/>
            <person name="Batra K."/>
            <person name="Sharma T.R."/>
            <person name="Mohapatra T."/>
            <person name="Singh N.K."/>
            <person name="Messing J."/>
            <person name="Nelson A.B."/>
            <person name="Fuks G."/>
            <person name="Kavchok S."/>
            <person name="Keizer G."/>
            <person name="Linton E."/>
            <person name="Llaca V."/>
            <person name="Song R."/>
            <person name="Tanyolac B."/>
            <person name="Young S."/>
            <person name="Ho-Il K."/>
            <person name="Hahn J.H."/>
            <person name="Sangsakoo G."/>
            <person name="Vanavichit A."/>
            <person name="de Mattos Luiz.A.T."/>
            <person name="Zimmer P.D."/>
            <person name="Malone G."/>
            <person name="Dellagostin O."/>
            <person name="de Oliveira A.C."/>
            <person name="Bevan M."/>
            <person name="Bancroft I."/>
            <person name="Minx P."/>
            <person name="Cordum H."/>
            <person name="Wilson R."/>
            <person name="Cheng Z."/>
            <person name="Jin W."/>
            <person name="Jiang J."/>
            <person name="Leong S.A."/>
            <person name="Iwama H."/>
            <person name="Gojobori T."/>
            <person name="Itoh T."/>
            <person name="Niimura Y."/>
            <person name="Fujii Y."/>
            <person name="Habara T."/>
            <person name="Sakai H."/>
            <person name="Sato Y."/>
            <person name="Wilson G."/>
            <person name="Kumar K."/>
            <person name="McCouch S."/>
            <person name="Juretic N."/>
            <person name="Hoen D."/>
            <person name="Wright S."/>
            <person name="Bruskiewich R."/>
            <person name="Bureau T."/>
            <person name="Miyao A."/>
            <person name="Hirochika H."/>
            <person name="Nishikawa T."/>
            <person name="Kadowaki K."/>
            <person name="Sugiura M."/>
            <person name="Burr B."/>
            <person name="Sasaki T."/>
        </authorList>
    </citation>
    <scope>NUCLEOTIDE SEQUENCE [LARGE SCALE GENOMIC DNA]</scope>
    <source>
        <strain evidence="3">cv. Nipponbare</strain>
    </source>
</reference>
<protein>
    <submittedName>
        <fullName evidence="1">Uncharacterized protein</fullName>
    </submittedName>
</protein>
<reference evidence="2" key="2">
    <citation type="submission" date="2001-10" db="EMBL/GenBank/DDBJ databases">
        <title>Oryza sativa nipponbare(GA3) genomic DNA, chromosome 7, PAC clone:P0506F02.</title>
        <authorList>
            <person name="Sasaki T."/>
            <person name="Matsumoto T."/>
            <person name="Yamamoto K."/>
        </authorList>
    </citation>
    <scope>NUCLEOTIDE SEQUENCE</scope>
</reference>
<organism evidence="1 3">
    <name type="scientific">Oryza sativa subsp. japonica</name>
    <name type="common">Rice</name>
    <dbReference type="NCBI Taxonomy" id="39947"/>
    <lineage>
        <taxon>Eukaryota</taxon>
        <taxon>Viridiplantae</taxon>
        <taxon>Streptophyta</taxon>
        <taxon>Embryophyta</taxon>
        <taxon>Tracheophyta</taxon>
        <taxon>Spermatophyta</taxon>
        <taxon>Magnoliopsida</taxon>
        <taxon>Liliopsida</taxon>
        <taxon>Poales</taxon>
        <taxon>Poaceae</taxon>
        <taxon>BOP clade</taxon>
        <taxon>Oryzoideae</taxon>
        <taxon>Oryzeae</taxon>
        <taxon>Oryzinae</taxon>
        <taxon>Oryza</taxon>
        <taxon>Oryza sativa</taxon>
    </lineage>
</organism>